<organism evidence="4 5">
    <name type="scientific">Effrenium voratum</name>
    <dbReference type="NCBI Taxonomy" id="2562239"/>
    <lineage>
        <taxon>Eukaryota</taxon>
        <taxon>Sar</taxon>
        <taxon>Alveolata</taxon>
        <taxon>Dinophyceae</taxon>
        <taxon>Suessiales</taxon>
        <taxon>Symbiodiniaceae</taxon>
        <taxon>Effrenium</taxon>
    </lineage>
</organism>
<feature type="region of interest" description="Disordered" evidence="2">
    <location>
        <begin position="435"/>
        <end position="472"/>
    </location>
</feature>
<dbReference type="Proteomes" id="UP001178507">
    <property type="component" value="Unassembled WGS sequence"/>
</dbReference>
<keyword evidence="1" id="KW-0106">Calcium</keyword>
<dbReference type="GO" id="GO:0005509">
    <property type="term" value="F:calcium ion binding"/>
    <property type="evidence" value="ECO:0007669"/>
    <property type="project" value="InterPro"/>
</dbReference>
<reference evidence="4" key="1">
    <citation type="submission" date="2023-08" db="EMBL/GenBank/DDBJ databases">
        <authorList>
            <person name="Chen Y."/>
            <person name="Shah S."/>
            <person name="Dougan E. K."/>
            <person name="Thang M."/>
            <person name="Chan C."/>
        </authorList>
    </citation>
    <scope>NUCLEOTIDE SEQUENCE</scope>
</reference>
<dbReference type="EMBL" id="CAUJNA010001546">
    <property type="protein sequence ID" value="CAJ1387610.1"/>
    <property type="molecule type" value="Genomic_DNA"/>
</dbReference>
<dbReference type="InterPro" id="IPR018247">
    <property type="entry name" value="EF_Hand_1_Ca_BS"/>
</dbReference>
<evidence type="ECO:0000259" key="3">
    <source>
        <dbReference type="PROSITE" id="PS50222"/>
    </source>
</evidence>
<dbReference type="AlphaFoldDB" id="A0AA36MXW4"/>
<evidence type="ECO:0000256" key="1">
    <source>
        <dbReference type="ARBA" id="ARBA00022837"/>
    </source>
</evidence>
<feature type="domain" description="EF-hand" evidence="3">
    <location>
        <begin position="1133"/>
        <end position="1168"/>
    </location>
</feature>
<feature type="compositionally biased region" description="Low complexity" evidence="2">
    <location>
        <begin position="957"/>
        <end position="973"/>
    </location>
</feature>
<sequence length="1244" mass="138664">MVRIQTIRERTRGSPRPASQGEGVQRLLKTPRVFQRCTDVRHLKRNELRANLLPCILQTGDTADCTDETVERSEKYKYYKSSLGSRDTEADDRALSEWDPARQAAQACTHLRDLAEERCRLRPVEELVNTSSNLPFVHKDQDADLDELMNALTVEIQNLETRRGNQSFTSLQIASRVPLLVKDPDGISMETQCLPNDVHTLRLDLSPKEVRHIAYNMKSRHLKGSALERRLVAVVDPEHSTLASLVRSLRERETNAEGLVSVLNDLLREVAKELPTDLKSPALERMQTILAEPRRTLTRLLSVSDRLAALAQPLVASLAQAIDRMALICVREVDRLASFCHAEFEKLLSALYASEEARKSADEFVDRLSGRNVGKDMHSRLKNMENELHLQARSHAKLIEERNQLEAMLEEEAHAAAALRVKVKELEQEMKYRRQQAWKAGSSPRSPLRGHAKSDDSVDADDIDEGRSAASSVKQISPPLAFAVSESVQTETEFYFCKDDDLPEPAEMSFHQHADALWTVSRLFRLLCKYEWNDKTASFLHKSGEDLSSEEEPMPRRPSGPRRPSLLAGGGSGGSGDRAAEIRRLKGKVEAAHQQAATAQLKEQVACLQLLVKSNFDSWMSKMLQEAGSSHVSDKLPSPDKLFAAVMEVTQTGGLQRRIRELEDNLKRLIPMSDRLRQNEGGDSGFWKRIMRAVRHSMTARRGSSAMKGKAIQRANSSAKVVQINSLARLHGELALVWQAIPPKAAKLAAGTLLLRPMAPQALQEALKNFYLKSCGRHKQVENAIFNLCRAVLQFASSYKVLLFAVMSDIIPVGELNDRLPKVVNDISPYGPSLHVEYLGNLPFDAAQTMNEFMLALKNIRRSRQFVGSHDGSFEKIQMGGSETERRGPELEKEDALLPVPLILAAGHATICSRSKLTARCFNLLVLGYARRPKLLQNVEDATEAEVISTVSQQRPGSGKSEGSISSSMSSSSGGVGEVEEAQMPAKALLVSHLIAADRMRRHPDMWEETAYFVDSLWEAIMKTVRKKNREASRLSVLQSLQELGQIEEAAAEVAAQVTVERFRLQVPEILVAETLLAMNPDDHKISEGKVSKDAVNNLMRLWQQCGGAASMCLLESHALWSTLWAMALERAYEVQLMGKFFDIFDESRDGSLQYDEFVNFMAHIAPAVPEADCASLFMAVAEDTSADMTQEVFLNLVQRVGVSSDLDGLENLVKTHSDKAPTQPEPGMRMEEVDEVEVTCDVA</sequence>
<feature type="region of interest" description="Disordered" evidence="2">
    <location>
        <begin position="543"/>
        <end position="578"/>
    </location>
</feature>
<name>A0AA36MXW4_9DINO</name>
<dbReference type="PROSITE" id="PS50222">
    <property type="entry name" value="EF_HAND_2"/>
    <property type="match status" value="1"/>
</dbReference>
<protein>
    <recommendedName>
        <fullName evidence="3">EF-hand domain-containing protein</fullName>
    </recommendedName>
</protein>
<dbReference type="Gene3D" id="1.10.238.10">
    <property type="entry name" value="EF-hand"/>
    <property type="match status" value="1"/>
</dbReference>
<gene>
    <name evidence="4" type="ORF">EVOR1521_LOCUS13643</name>
</gene>
<proteinExistence type="predicted"/>
<evidence type="ECO:0000313" key="5">
    <source>
        <dbReference type="Proteomes" id="UP001178507"/>
    </source>
</evidence>
<comment type="caution">
    <text evidence="4">The sequence shown here is derived from an EMBL/GenBank/DDBJ whole genome shotgun (WGS) entry which is preliminary data.</text>
</comment>
<dbReference type="InterPro" id="IPR011992">
    <property type="entry name" value="EF-hand-dom_pair"/>
</dbReference>
<feature type="region of interest" description="Disordered" evidence="2">
    <location>
        <begin position="1"/>
        <end position="23"/>
    </location>
</feature>
<feature type="region of interest" description="Disordered" evidence="2">
    <location>
        <begin position="948"/>
        <end position="978"/>
    </location>
</feature>
<dbReference type="InterPro" id="IPR002048">
    <property type="entry name" value="EF_hand_dom"/>
</dbReference>
<accession>A0AA36MXW4</accession>
<feature type="compositionally biased region" description="Basic and acidic residues" evidence="2">
    <location>
        <begin position="1"/>
        <end position="12"/>
    </location>
</feature>
<evidence type="ECO:0000313" key="4">
    <source>
        <dbReference type="EMBL" id="CAJ1387610.1"/>
    </source>
</evidence>
<keyword evidence="5" id="KW-1185">Reference proteome</keyword>
<dbReference type="SUPFAM" id="SSF47473">
    <property type="entry name" value="EF-hand"/>
    <property type="match status" value="1"/>
</dbReference>
<evidence type="ECO:0000256" key="2">
    <source>
        <dbReference type="SAM" id="MobiDB-lite"/>
    </source>
</evidence>
<dbReference type="PROSITE" id="PS00018">
    <property type="entry name" value="EF_HAND_1"/>
    <property type="match status" value="1"/>
</dbReference>